<dbReference type="Pfam" id="PF11028">
    <property type="entry name" value="TMEM260-like"/>
    <property type="match status" value="1"/>
</dbReference>
<feature type="transmembrane region" description="Helical" evidence="1">
    <location>
        <begin position="77"/>
        <end position="96"/>
    </location>
</feature>
<protein>
    <submittedName>
        <fullName evidence="2">DUF2723 domain-containing protein</fullName>
    </submittedName>
</protein>
<evidence type="ECO:0000256" key="1">
    <source>
        <dbReference type="SAM" id="Phobius"/>
    </source>
</evidence>
<feature type="transmembrane region" description="Helical" evidence="1">
    <location>
        <begin position="53"/>
        <end position="70"/>
    </location>
</feature>
<organism evidence="2">
    <name type="scientific">candidate division WOR-3 bacterium</name>
    <dbReference type="NCBI Taxonomy" id="2052148"/>
    <lineage>
        <taxon>Bacteria</taxon>
        <taxon>Bacteria division WOR-3</taxon>
    </lineage>
</organism>
<dbReference type="Proteomes" id="UP000885847">
    <property type="component" value="Unassembled WGS sequence"/>
</dbReference>
<proteinExistence type="predicted"/>
<name>A0A7C0VBR6_UNCW3</name>
<evidence type="ECO:0000313" key="2">
    <source>
        <dbReference type="EMBL" id="HDI83812.1"/>
    </source>
</evidence>
<dbReference type="EMBL" id="DQWE01000396">
    <property type="protein sequence ID" value="HDI83812.1"/>
    <property type="molecule type" value="Genomic_DNA"/>
</dbReference>
<accession>A0A7C0VBR6</accession>
<comment type="caution">
    <text evidence="2">The sequence shown here is derived from an EMBL/GenBank/DDBJ whole genome shotgun (WGS) entry which is preliminary data.</text>
</comment>
<dbReference type="InterPro" id="IPR021280">
    <property type="entry name" value="TMEM260-like"/>
</dbReference>
<dbReference type="InterPro" id="IPR052724">
    <property type="entry name" value="GT117_domain-containing"/>
</dbReference>
<feature type="transmembrane region" description="Helical" evidence="1">
    <location>
        <begin position="12"/>
        <end position="33"/>
    </location>
</feature>
<dbReference type="AlphaFoldDB" id="A0A7C0VBR6"/>
<keyword evidence="1" id="KW-0472">Membrane</keyword>
<feature type="transmembrane region" description="Helical" evidence="1">
    <location>
        <begin position="102"/>
        <end position="121"/>
    </location>
</feature>
<dbReference type="PANTHER" id="PTHR16214:SF3">
    <property type="entry name" value="TRANSMEMBRANE PROTEIN 260"/>
    <property type="match status" value="1"/>
</dbReference>
<feature type="non-terminal residue" evidence="2">
    <location>
        <position position="126"/>
    </location>
</feature>
<sequence length="126" mass="13820">MDTGIFTKKWPYRILLFFLFLSIYSMALSPGITTGDAGELTSAAMVMGIPHPPGYPLWTLLARIFSLLFPENPGFGTNLFSMIVGIASILLVFEIVSLGAPLWLSFLVATNIGLFPQILNYSTITE</sequence>
<keyword evidence="1" id="KW-0812">Transmembrane</keyword>
<reference evidence="2" key="1">
    <citation type="journal article" date="2020" name="mSystems">
        <title>Genome- and Community-Level Interaction Insights into Carbon Utilization and Element Cycling Functions of Hydrothermarchaeota in Hydrothermal Sediment.</title>
        <authorList>
            <person name="Zhou Z."/>
            <person name="Liu Y."/>
            <person name="Xu W."/>
            <person name="Pan J."/>
            <person name="Luo Z.H."/>
            <person name="Li M."/>
        </authorList>
    </citation>
    <scope>NUCLEOTIDE SEQUENCE [LARGE SCALE GENOMIC DNA]</scope>
    <source>
        <strain evidence="2">HyVt-102</strain>
    </source>
</reference>
<gene>
    <name evidence="2" type="ORF">ENF18_08505</name>
</gene>
<dbReference type="PANTHER" id="PTHR16214">
    <property type="entry name" value="TRANSMEMBRANE PROTEIN 260"/>
    <property type="match status" value="1"/>
</dbReference>
<keyword evidence="1" id="KW-1133">Transmembrane helix</keyword>